<dbReference type="PROSITE" id="PS51898">
    <property type="entry name" value="TYR_RECOMBINASE"/>
    <property type="match status" value="1"/>
</dbReference>
<keyword evidence="4" id="KW-0233">DNA recombination</keyword>
<dbReference type="InterPro" id="IPR035386">
    <property type="entry name" value="Arm-DNA-bind_5"/>
</dbReference>
<feature type="domain" description="Tyr recombinase" evidence="6">
    <location>
        <begin position="211"/>
        <end position="403"/>
    </location>
</feature>
<dbReference type="InterPro" id="IPR044068">
    <property type="entry name" value="CB"/>
</dbReference>
<name>A0ABU3DZS5_9FLAO</name>
<dbReference type="InterPro" id="IPR010998">
    <property type="entry name" value="Integrase_recombinase_N"/>
</dbReference>
<evidence type="ECO:0000313" key="8">
    <source>
        <dbReference type="EMBL" id="MDT0689244.1"/>
    </source>
</evidence>
<keyword evidence="3 5" id="KW-0238">DNA-binding</keyword>
<keyword evidence="2" id="KW-0229">DNA integration</keyword>
<dbReference type="InterPro" id="IPR013762">
    <property type="entry name" value="Integrase-like_cat_sf"/>
</dbReference>
<protein>
    <submittedName>
        <fullName evidence="8">Site-specific integrase</fullName>
    </submittedName>
</protein>
<organism evidence="8 9">
    <name type="scientific">Autumnicola patrickiae</name>
    <dbReference type="NCBI Taxonomy" id="3075591"/>
    <lineage>
        <taxon>Bacteria</taxon>
        <taxon>Pseudomonadati</taxon>
        <taxon>Bacteroidota</taxon>
        <taxon>Flavobacteriia</taxon>
        <taxon>Flavobacteriales</taxon>
        <taxon>Flavobacteriaceae</taxon>
        <taxon>Autumnicola</taxon>
    </lineage>
</organism>
<accession>A0ABU3DZS5</accession>
<evidence type="ECO:0000259" key="6">
    <source>
        <dbReference type="PROSITE" id="PS51898"/>
    </source>
</evidence>
<evidence type="ECO:0000256" key="2">
    <source>
        <dbReference type="ARBA" id="ARBA00022908"/>
    </source>
</evidence>
<dbReference type="InterPro" id="IPR050090">
    <property type="entry name" value="Tyrosine_recombinase_XerCD"/>
</dbReference>
<gene>
    <name evidence="8" type="ORF">RM549_05570</name>
</gene>
<evidence type="ECO:0000313" key="9">
    <source>
        <dbReference type="Proteomes" id="UP001261624"/>
    </source>
</evidence>
<evidence type="ECO:0000259" key="7">
    <source>
        <dbReference type="PROSITE" id="PS51900"/>
    </source>
</evidence>
<evidence type="ECO:0000256" key="5">
    <source>
        <dbReference type="PROSITE-ProRule" id="PRU01248"/>
    </source>
</evidence>
<dbReference type="EMBL" id="JAVRHM010000004">
    <property type="protein sequence ID" value="MDT0689244.1"/>
    <property type="molecule type" value="Genomic_DNA"/>
</dbReference>
<dbReference type="InterPro" id="IPR025269">
    <property type="entry name" value="SAM-like_dom"/>
</dbReference>
<feature type="domain" description="Core-binding (CB)" evidence="7">
    <location>
        <begin position="103"/>
        <end position="187"/>
    </location>
</feature>
<reference evidence="8 9" key="1">
    <citation type="submission" date="2023-09" db="EMBL/GenBank/DDBJ databases">
        <authorList>
            <person name="Rey-Velasco X."/>
        </authorList>
    </citation>
    <scope>NUCLEOTIDE SEQUENCE [LARGE SCALE GENOMIC DNA]</scope>
    <source>
        <strain evidence="8 9">F188</strain>
    </source>
</reference>
<keyword evidence="9" id="KW-1185">Reference proteome</keyword>
<dbReference type="Proteomes" id="UP001261624">
    <property type="component" value="Unassembled WGS sequence"/>
</dbReference>
<dbReference type="RefSeq" id="WP_311682623.1">
    <property type="nucleotide sequence ID" value="NZ_JAVRHM010000004.1"/>
</dbReference>
<comment type="similarity">
    <text evidence="1">Belongs to the 'phage' integrase family.</text>
</comment>
<dbReference type="Gene3D" id="1.10.443.10">
    <property type="entry name" value="Intergrase catalytic core"/>
    <property type="match status" value="1"/>
</dbReference>
<dbReference type="InterPro" id="IPR011010">
    <property type="entry name" value="DNA_brk_join_enz"/>
</dbReference>
<evidence type="ECO:0000256" key="4">
    <source>
        <dbReference type="ARBA" id="ARBA00023172"/>
    </source>
</evidence>
<dbReference type="Pfam" id="PF17293">
    <property type="entry name" value="Arm-DNA-bind_5"/>
    <property type="match status" value="1"/>
</dbReference>
<dbReference type="PANTHER" id="PTHR30349">
    <property type="entry name" value="PHAGE INTEGRASE-RELATED"/>
    <property type="match status" value="1"/>
</dbReference>
<proteinExistence type="inferred from homology"/>
<evidence type="ECO:0000256" key="3">
    <source>
        <dbReference type="ARBA" id="ARBA00023125"/>
    </source>
</evidence>
<dbReference type="SUPFAM" id="SSF56349">
    <property type="entry name" value="DNA breaking-rejoining enzymes"/>
    <property type="match status" value="1"/>
</dbReference>
<dbReference type="Pfam" id="PF13102">
    <property type="entry name" value="Phage_int_SAM_5"/>
    <property type="match status" value="1"/>
</dbReference>
<evidence type="ECO:0000256" key="1">
    <source>
        <dbReference type="ARBA" id="ARBA00008857"/>
    </source>
</evidence>
<dbReference type="InterPro" id="IPR002104">
    <property type="entry name" value="Integrase_catalytic"/>
</dbReference>
<comment type="caution">
    <text evidence="8">The sequence shown here is derived from an EMBL/GenBank/DDBJ whole genome shotgun (WGS) entry which is preliminary data.</text>
</comment>
<dbReference type="Gene3D" id="1.10.150.130">
    <property type="match status" value="1"/>
</dbReference>
<dbReference type="PANTHER" id="PTHR30349:SF64">
    <property type="entry name" value="PROPHAGE INTEGRASE INTD-RELATED"/>
    <property type="match status" value="1"/>
</dbReference>
<dbReference type="PROSITE" id="PS51900">
    <property type="entry name" value="CB"/>
    <property type="match status" value="1"/>
</dbReference>
<sequence>MKSSASITLRKKPNKKGQYPLAIRITKFRKSSYLYIGHYITLNYWDNEKSIVKKSHPNAARLNYLLLTKLAETNRFLLQLQAEGKDFSAAQIKKDILFLNSDKNFFDIADAHLEEIKANNKFGRLTVDKAYIGHIATFVKSRQLSFQDLDENFLRKYMNFLKNSKKLSERTIVNHLVLIRLLFNKAIRQGLIDRKFYPFGKDKIKIKYPETRKIGLTIQEIQSIEKLTELTDEEYHARNIWLFSFYLAGIRVSDVLKIRWSDIYDNRLHYTMNKNSKLVSLQLPEKIHAILKDYINDKGSDNDFIFPELKVVDPSDEKQLYAKAKNANKWLNSRLTEVAIKAGITKKLTMHIARHSFGNIAGDKIPVQMLQQLYRHSSVTTTMMYQSYFISQETDKALNSVVDF</sequence>
<dbReference type="Pfam" id="PF00589">
    <property type="entry name" value="Phage_integrase"/>
    <property type="match status" value="1"/>
</dbReference>